<name>A0A8B6M9U7_METTU</name>
<gene>
    <name evidence="2" type="ORF">MPC4_50095</name>
</gene>
<evidence type="ECO:0000313" key="3">
    <source>
        <dbReference type="Proteomes" id="UP000485880"/>
    </source>
</evidence>
<comment type="caution">
    <text evidence="2">The sequence shown here is derived from an EMBL/GenBank/DDBJ whole genome shotgun (WGS) entry which is preliminary data.</text>
</comment>
<feature type="transmembrane region" description="Helical" evidence="1">
    <location>
        <begin position="12"/>
        <end position="32"/>
    </location>
</feature>
<protein>
    <recommendedName>
        <fullName evidence="4">DUF4239 domain-containing protein</fullName>
    </recommendedName>
</protein>
<evidence type="ECO:0000256" key="1">
    <source>
        <dbReference type="SAM" id="Phobius"/>
    </source>
</evidence>
<dbReference type="Pfam" id="PF14023">
    <property type="entry name" value="Bestrophin-like"/>
    <property type="match status" value="1"/>
</dbReference>
<sequence>MSILGTFELGKGNFYPAAVIFIVGAAELGNWIGRRYRGPSSQGADIGTLTAAALGLLALLLAFSFSIALSRFDARCKMVLEEANAIGSTANFALMLPEAAQGPVLALLRDYAAVRVRLGVSADRSDMEREIAQSLDIQGKLWRQAVAVSAAAPQSLPVDRFVASLNEMNNIHEKRLTALRYPVPVAVMAMLICVAMVAMGFTGYNSGVVGAKRRVPDLIMSLTVAVLIMLVFDLDRPTHGLIRVPAQPLIDAAQGISR</sequence>
<keyword evidence="1" id="KW-0472">Membrane</keyword>
<keyword evidence="3" id="KW-1185">Reference proteome</keyword>
<keyword evidence="1" id="KW-1133">Transmembrane helix</keyword>
<evidence type="ECO:0000313" key="2">
    <source>
        <dbReference type="EMBL" id="VTZ51787.1"/>
    </source>
</evidence>
<dbReference type="Proteomes" id="UP000485880">
    <property type="component" value="Unassembled WGS sequence"/>
</dbReference>
<dbReference type="EMBL" id="CABFMQ020000109">
    <property type="protein sequence ID" value="VTZ51787.1"/>
    <property type="molecule type" value="Genomic_DNA"/>
</dbReference>
<proteinExistence type="predicted"/>
<reference evidence="2 3" key="1">
    <citation type="submission" date="2019-05" db="EMBL/GenBank/DDBJ databases">
        <authorList>
            <person name="Farhan Ul Haque M."/>
        </authorList>
    </citation>
    <scope>NUCLEOTIDE SEQUENCE [LARGE SCALE GENOMIC DNA]</scope>
    <source>
        <strain evidence="2">2</strain>
    </source>
</reference>
<feature type="transmembrane region" description="Helical" evidence="1">
    <location>
        <begin position="178"/>
        <end position="198"/>
    </location>
</feature>
<dbReference type="AlphaFoldDB" id="A0A8B6M9U7"/>
<organism evidence="2 3">
    <name type="scientific">Methylocella tundrae</name>
    <dbReference type="NCBI Taxonomy" id="227605"/>
    <lineage>
        <taxon>Bacteria</taxon>
        <taxon>Pseudomonadati</taxon>
        <taxon>Pseudomonadota</taxon>
        <taxon>Alphaproteobacteria</taxon>
        <taxon>Hyphomicrobiales</taxon>
        <taxon>Beijerinckiaceae</taxon>
        <taxon>Methylocella</taxon>
    </lineage>
</organism>
<feature type="transmembrane region" description="Helical" evidence="1">
    <location>
        <begin position="44"/>
        <end position="69"/>
    </location>
</feature>
<evidence type="ECO:0008006" key="4">
    <source>
        <dbReference type="Google" id="ProtNLM"/>
    </source>
</evidence>
<dbReference type="InterPro" id="IPR025333">
    <property type="entry name" value="DUF4239"/>
</dbReference>
<accession>A0A8B6M9U7</accession>
<feature type="transmembrane region" description="Helical" evidence="1">
    <location>
        <begin position="218"/>
        <end position="234"/>
    </location>
</feature>
<keyword evidence="1" id="KW-0812">Transmembrane</keyword>
<dbReference type="RefSeq" id="WP_174513503.1">
    <property type="nucleotide sequence ID" value="NZ_CABFMQ020000109.1"/>
</dbReference>